<comment type="subcellular location">
    <subcellularLocation>
        <location evidence="1">Cell membrane</location>
        <topology evidence="1">Single-pass membrane protein</topology>
    </subcellularLocation>
</comment>
<dbReference type="GO" id="GO:0005886">
    <property type="term" value="C:plasma membrane"/>
    <property type="evidence" value="ECO:0007669"/>
    <property type="project" value="UniProtKB-SubCell"/>
</dbReference>
<dbReference type="Pfam" id="PF04024">
    <property type="entry name" value="PspC"/>
    <property type="match status" value="1"/>
</dbReference>
<feature type="transmembrane region" description="Helical" evidence="7">
    <location>
        <begin position="113"/>
        <end position="135"/>
    </location>
</feature>
<keyword evidence="5 7" id="KW-0472">Membrane</keyword>
<accession>A0A9X3A5I0</accession>
<feature type="region of interest" description="Disordered" evidence="6">
    <location>
        <begin position="143"/>
        <end position="172"/>
    </location>
</feature>
<evidence type="ECO:0000256" key="1">
    <source>
        <dbReference type="ARBA" id="ARBA00004162"/>
    </source>
</evidence>
<evidence type="ECO:0000259" key="8">
    <source>
        <dbReference type="Pfam" id="PF04024"/>
    </source>
</evidence>
<feature type="domain" description="Phage shock protein PspC N-terminal" evidence="8">
    <location>
        <begin position="21"/>
        <end position="77"/>
    </location>
</feature>
<evidence type="ECO:0000256" key="5">
    <source>
        <dbReference type="ARBA" id="ARBA00023136"/>
    </source>
</evidence>
<dbReference type="Pfam" id="PF09922">
    <property type="entry name" value="LiaF-like_C"/>
    <property type="match status" value="1"/>
</dbReference>
<keyword evidence="4 7" id="KW-1133">Transmembrane helix</keyword>
<dbReference type="AlphaFoldDB" id="A0A9X3A5I0"/>
<evidence type="ECO:0000256" key="6">
    <source>
        <dbReference type="SAM" id="MobiDB-lite"/>
    </source>
</evidence>
<dbReference type="InterPro" id="IPR024425">
    <property type="entry name" value="LiaF-like_C"/>
</dbReference>
<feature type="transmembrane region" description="Helical" evidence="7">
    <location>
        <begin position="212"/>
        <end position="234"/>
    </location>
</feature>
<name>A0A9X3A5I0_9PSEU</name>
<evidence type="ECO:0000259" key="9">
    <source>
        <dbReference type="Pfam" id="PF09922"/>
    </source>
</evidence>
<sequence>MSGNVTAANVEETLKDFWVSRPRRPHRGRKIAGVAEGIAERYRIDPVIVRVAFVAMALCNGAGVFIYLLGWLGLPQEDDEVSPVEALIGKGRSSTPIPLTVLLCLALFPATGFFFDGGFTMVAGVLLSVGAIYLLHQNRGAQNRPAPMTTTTSTTDQVTTMGTGQEKTADTPPAWDPLGAAPFAWDLPEPGQGMVQPPEAPPARRSRHRSPITGITLGVSLLVVAGAVIAGPYIDWLSPLHTLGLVIGVMALGLVAGAFSRGGRGLIGLVIPLSLVAVFGTIANFDDFGGSDRIGDFTDKPASIEQVQQRYDTRAGTIEIDLTALPSSGTVETEVYAAVGAVQVTVPKNADVEVRCETEVGSVQCLGKQSDGRAPAFEFTSEGEDKADGGLKIVLNAHAGLGEVVVNRG</sequence>
<keyword evidence="11" id="KW-1185">Reference proteome</keyword>
<reference evidence="10" key="1">
    <citation type="submission" date="2022-08" db="EMBL/GenBank/DDBJ databases">
        <authorList>
            <person name="Tistechok S."/>
            <person name="Samborskyy M."/>
            <person name="Roman I."/>
        </authorList>
    </citation>
    <scope>NUCLEOTIDE SEQUENCE</scope>
    <source>
        <strain evidence="10">DSM 103496</strain>
    </source>
</reference>
<evidence type="ECO:0000256" key="4">
    <source>
        <dbReference type="ARBA" id="ARBA00022989"/>
    </source>
</evidence>
<evidence type="ECO:0000313" key="11">
    <source>
        <dbReference type="Proteomes" id="UP001141259"/>
    </source>
</evidence>
<organism evidence="10 11">
    <name type="scientific">Umezawaea endophytica</name>
    <dbReference type="NCBI Taxonomy" id="1654476"/>
    <lineage>
        <taxon>Bacteria</taxon>
        <taxon>Bacillati</taxon>
        <taxon>Actinomycetota</taxon>
        <taxon>Actinomycetes</taxon>
        <taxon>Pseudonocardiales</taxon>
        <taxon>Pseudonocardiaceae</taxon>
        <taxon>Umezawaea</taxon>
    </lineage>
</organism>
<keyword evidence="2" id="KW-1003">Cell membrane</keyword>
<feature type="transmembrane region" description="Helical" evidence="7">
    <location>
        <begin position="266"/>
        <end position="285"/>
    </location>
</feature>
<evidence type="ECO:0000256" key="7">
    <source>
        <dbReference type="SAM" id="Phobius"/>
    </source>
</evidence>
<dbReference type="PANTHER" id="PTHR33885:SF3">
    <property type="entry name" value="PHAGE SHOCK PROTEIN C"/>
    <property type="match status" value="1"/>
</dbReference>
<gene>
    <name evidence="10" type="ORF">NZH93_35905</name>
</gene>
<keyword evidence="3 7" id="KW-0812">Transmembrane</keyword>
<dbReference type="RefSeq" id="WP_259627747.1">
    <property type="nucleotide sequence ID" value="NZ_JANYMP010000023.1"/>
</dbReference>
<dbReference type="PANTHER" id="PTHR33885">
    <property type="entry name" value="PHAGE SHOCK PROTEIN C"/>
    <property type="match status" value="1"/>
</dbReference>
<dbReference type="Proteomes" id="UP001141259">
    <property type="component" value="Unassembled WGS sequence"/>
</dbReference>
<feature type="domain" description="Cell wall-active antibiotics response LiaF-like C-terminal" evidence="9">
    <location>
        <begin position="312"/>
        <end position="400"/>
    </location>
</feature>
<protein>
    <submittedName>
        <fullName evidence="10">PspC domain-containing protein</fullName>
    </submittedName>
</protein>
<proteinExistence type="predicted"/>
<dbReference type="EMBL" id="JANYMP010000023">
    <property type="protein sequence ID" value="MCS7482263.1"/>
    <property type="molecule type" value="Genomic_DNA"/>
</dbReference>
<feature type="transmembrane region" description="Helical" evidence="7">
    <location>
        <begin position="240"/>
        <end position="259"/>
    </location>
</feature>
<dbReference type="InterPro" id="IPR007168">
    <property type="entry name" value="Phageshock_PspC_N"/>
</dbReference>
<evidence type="ECO:0000256" key="3">
    <source>
        <dbReference type="ARBA" id="ARBA00022692"/>
    </source>
</evidence>
<evidence type="ECO:0000256" key="2">
    <source>
        <dbReference type="ARBA" id="ARBA00022475"/>
    </source>
</evidence>
<dbReference type="InterPro" id="IPR052027">
    <property type="entry name" value="PspC"/>
</dbReference>
<feature type="compositionally biased region" description="Low complexity" evidence="6">
    <location>
        <begin position="149"/>
        <end position="163"/>
    </location>
</feature>
<feature type="transmembrane region" description="Helical" evidence="7">
    <location>
        <begin position="51"/>
        <end position="74"/>
    </location>
</feature>
<comment type="caution">
    <text evidence="10">The sequence shown here is derived from an EMBL/GenBank/DDBJ whole genome shotgun (WGS) entry which is preliminary data.</text>
</comment>
<evidence type="ECO:0000313" key="10">
    <source>
        <dbReference type="EMBL" id="MCS7482263.1"/>
    </source>
</evidence>